<proteinExistence type="predicted"/>
<dbReference type="InterPro" id="IPR036661">
    <property type="entry name" value="Luciferase-like_sf"/>
</dbReference>
<dbReference type="AlphaFoldDB" id="A0A382XL23"/>
<dbReference type="InterPro" id="IPR011251">
    <property type="entry name" value="Luciferase-like_dom"/>
</dbReference>
<dbReference type="InterPro" id="IPR050172">
    <property type="entry name" value="SsuD_RutA_monooxygenase"/>
</dbReference>
<dbReference type="GO" id="GO:0008726">
    <property type="term" value="F:alkanesulfonate monooxygenase activity"/>
    <property type="evidence" value="ECO:0007669"/>
    <property type="project" value="TreeGrafter"/>
</dbReference>
<evidence type="ECO:0000256" key="3">
    <source>
        <dbReference type="ARBA" id="ARBA00023002"/>
    </source>
</evidence>
<dbReference type="PANTHER" id="PTHR42847:SF4">
    <property type="entry name" value="ALKANESULFONATE MONOOXYGENASE-RELATED"/>
    <property type="match status" value="1"/>
</dbReference>
<dbReference type="PANTHER" id="PTHR42847">
    <property type="entry name" value="ALKANESULFONATE MONOOXYGENASE"/>
    <property type="match status" value="1"/>
</dbReference>
<dbReference type="SUPFAM" id="SSF51679">
    <property type="entry name" value="Bacterial luciferase-like"/>
    <property type="match status" value="1"/>
</dbReference>
<keyword evidence="4" id="KW-0503">Monooxygenase</keyword>
<dbReference type="Pfam" id="PF00296">
    <property type="entry name" value="Bac_luciferase"/>
    <property type="match status" value="1"/>
</dbReference>
<sequence>MEYVVNLMDVTVKPGEWARQREDEGWHVLSVADHFYTDHRPFPHVWVAATAVASATTRVKVTTSFVNNLLRSPVEVAQAALLLHKVSSGRFELGLGAGWAEGEITDAGMEYPVPRDRAGMYVEAIQIVRSLLTEGTCLFRGNYYQIDTKNLGPLSDPPPLLIGSVGGPRTVREVTPFLDRVEIKASSASTRGGKLDLEILADVTESHLSSMIEKVRNIRPDIELGMFVLCNAGTDDSTKSLETKMGANLYSRFFGSPE</sequence>
<evidence type="ECO:0000256" key="1">
    <source>
        <dbReference type="ARBA" id="ARBA00022630"/>
    </source>
</evidence>
<dbReference type="GO" id="GO:0046306">
    <property type="term" value="P:alkanesulfonate catabolic process"/>
    <property type="evidence" value="ECO:0007669"/>
    <property type="project" value="TreeGrafter"/>
</dbReference>
<keyword evidence="1" id="KW-0285">Flavoprotein</keyword>
<dbReference type="EMBL" id="UINC01168229">
    <property type="protein sequence ID" value="SVD71161.1"/>
    <property type="molecule type" value="Genomic_DNA"/>
</dbReference>
<reference evidence="6" key="1">
    <citation type="submission" date="2018-05" db="EMBL/GenBank/DDBJ databases">
        <authorList>
            <person name="Lanie J.A."/>
            <person name="Ng W.-L."/>
            <person name="Kazmierczak K.M."/>
            <person name="Andrzejewski T.M."/>
            <person name="Davidsen T.M."/>
            <person name="Wayne K.J."/>
            <person name="Tettelin H."/>
            <person name="Glass J.I."/>
            <person name="Rusch D."/>
            <person name="Podicherti R."/>
            <person name="Tsui H.-C.T."/>
            <person name="Winkler M.E."/>
        </authorList>
    </citation>
    <scope>NUCLEOTIDE SEQUENCE</scope>
</reference>
<dbReference type="CDD" id="cd01097">
    <property type="entry name" value="Tetrahydromethanopterin_reductase"/>
    <property type="match status" value="1"/>
</dbReference>
<organism evidence="6">
    <name type="scientific">marine metagenome</name>
    <dbReference type="NCBI Taxonomy" id="408172"/>
    <lineage>
        <taxon>unclassified sequences</taxon>
        <taxon>metagenomes</taxon>
        <taxon>ecological metagenomes</taxon>
    </lineage>
</organism>
<feature type="domain" description="Luciferase-like" evidence="5">
    <location>
        <begin position="16"/>
        <end position="173"/>
    </location>
</feature>
<evidence type="ECO:0000259" key="5">
    <source>
        <dbReference type="Pfam" id="PF00296"/>
    </source>
</evidence>
<dbReference type="Gene3D" id="3.20.20.30">
    <property type="entry name" value="Luciferase-like domain"/>
    <property type="match status" value="1"/>
</dbReference>
<evidence type="ECO:0000313" key="6">
    <source>
        <dbReference type="EMBL" id="SVD71161.1"/>
    </source>
</evidence>
<feature type="non-terminal residue" evidence="6">
    <location>
        <position position="258"/>
    </location>
</feature>
<name>A0A382XL23_9ZZZZ</name>
<protein>
    <recommendedName>
        <fullName evidence="5">Luciferase-like domain-containing protein</fullName>
    </recommendedName>
</protein>
<keyword evidence="2" id="KW-0288">FMN</keyword>
<evidence type="ECO:0000256" key="2">
    <source>
        <dbReference type="ARBA" id="ARBA00022643"/>
    </source>
</evidence>
<evidence type="ECO:0000256" key="4">
    <source>
        <dbReference type="ARBA" id="ARBA00023033"/>
    </source>
</evidence>
<keyword evidence="3" id="KW-0560">Oxidoreductase</keyword>
<accession>A0A382XL23</accession>
<gene>
    <name evidence="6" type="ORF">METZ01_LOCUS424015</name>
</gene>